<dbReference type="Pfam" id="PF02645">
    <property type="entry name" value="DegV"/>
    <property type="match status" value="1"/>
</dbReference>
<reference evidence="3 4" key="1">
    <citation type="submission" date="2016-10" db="EMBL/GenBank/DDBJ databases">
        <authorList>
            <person name="de Groot N.N."/>
        </authorList>
    </citation>
    <scope>NUCLEOTIDE SEQUENCE [LARGE SCALE GENOMIC DNA]</scope>
    <source>
        <strain evidence="3 4">DSM 27630</strain>
    </source>
</reference>
<evidence type="ECO:0000313" key="3">
    <source>
        <dbReference type="EMBL" id="SFH67565.1"/>
    </source>
</evidence>
<protein>
    <submittedName>
        <fullName evidence="3">EDD domain protein, DegV family</fullName>
    </submittedName>
</protein>
<dbReference type="InterPro" id="IPR043168">
    <property type="entry name" value="DegV_C"/>
</dbReference>
<feature type="signal peptide" evidence="2">
    <location>
        <begin position="1"/>
        <end position="20"/>
    </location>
</feature>
<dbReference type="Proteomes" id="UP000198668">
    <property type="component" value="Unassembled WGS sequence"/>
</dbReference>
<dbReference type="InterPro" id="IPR050270">
    <property type="entry name" value="DegV_domain_contain"/>
</dbReference>
<dbReference type="PANTHER" id="PTHR33434">
    <property type="entry name" value="DEGV DOMAIN-CONTAINING PROTEIN DR_1986-RELATED"/>
    <property type="match status" value="1"/>
</dbReference>
<dbReference type="EMBL" id="FOQE01000011">
    <property type="protein sequence ID" value="SFH67565.1"/>
    <property type="molecule type" value="Genomic_DNA"/>
</dbReference>
<sequence>MAVLFIAILAASYLSGTFQAAQQASQLTSADVTVIDSGTVDRALSFQVLKAAELANKGQSAEEILHAIKNIKSNSELYVGIVHLENLIKGGRIGKVMGRVSTMLNMKLMLRVTNTGLELETKGRGLKTLQKKVDALIDHMKTSSVKEIGVTHVGLTPFIEKIIAQLKENFPQADSYIDYASPTLMSHAGKEAFAISYCAV</sequence>
<dbReference type="PANTHER" id="PTHR33434:SF8">
    <property type="entry name" value="DEGV DOMAIN-CONTAINING PROTEIN SPR1019"/>
    <property type="match status" value="1"/>
</dbReference>
<name>A0A1I3BZ40_9LACT</name>
<dbReference type="Gene3D" id="3.40.50.10170">
    <property type="match status" value="1"/>
</dbReference>
<gene>
    <name evidence="3" type="ORF">SAMN04489868_11132</name>
</gene>
<dbReference type="AlphaFoldDB" id="A0A1I3BZ40"/>
<dbReference type="NCBIfam" id="TIGR00762">
    <property type="entry name" value="DegV"/>
    <property type="match status" value="1"/>
</dbReference>
<dbReference type="Gene3D" id="3.30.1180.10">
    <property type="match status" value="1"/>
</dbReference>
<evidence type="ECO:0000256" key="1">
    <source>
        <dbReference type="ARBA" id="ARBA00023121"/>
    </source>
</evidence>
<dbReference type="RefSeq" id="WP_281246057.1">
    <property type="nucleotide sequence ID" value="NZ_FOQE01000011.1"/>
</dbReference>
<accession>A0A1I3BZ40</accession>
<dbReference type="SUPFAM" id="SSF82549">
    <property type="entry name" value="DAK1/DegV-like"/>
    <property type="match status" value="1"/>
</dbReference>
<dbReference type="PROSITE" id="PS51482">
    <property type="entry name" value="DEGV"/>
    <property type="match status" value="1"/>
</dbReference>
<dbReference type="GO" id="GO:0008289">
    <property type="term" value="F:lipid binding"/>
    <property type="evidence" value="ECO:0007669"/>
    <property type="project" value="UniProtKB-KW"/>
</dbReference>
<proteinExistence type="predicted"/>
<dbReference type="InterPro" id="IPR003797">
    <property type="entry name" value="DegV"/>
</dbReference>
<keyword evidence="1" id="KW-0446">Lipid-binding</keyword>
<evidence type="ECO:0000313" key="4">
    <source>
        <dbReference type="Proteomes" id="UP000198668"/>
    </source>
</evidence>
<keyword evidence="4" id="KW-1185">Reference proteome</keyword>
<evidence type="ECO:0000256" key="2">
    <source>
        <dbReference type="SAM" id="SignalP"/>
    </source>
</evidence>
<feature type="chain" id="PRO_5011600936" evidence="2">
    <location>
        <begin position="21"/>
        <end position="200"/>
    </location>
</feature>
<organism evidence="3 4">
    <name type="scientific">Pisciglobus halotolerans</name>
    <dbReference type="NCBI Taxonomy" id="745365"/>
    <lineage>
        <taxon>Bacteria</taxon>
        <taxon>Bacillati</taxon>
        <taxon>Bacillota</taxon>
        <taxon>Bacilli</taxon>
        <taxon>Lactobacillales</taxon>
        <taxon>Carnobacteriaceae</taxon>
    </lineage>
</organism>
<keyword evidence="2" id="KW-0732">Signal</keyword>